<dbReference type="PROSITE" id="PS51257">
    <property type="entry name" value="PROKAR_LIPOPROTEIN"/>
    <property type="match status" value="1"/>
</dbReference>
<gene>
    <name evidence="4" type="ORF">AAP_02781</name>
</gene>
<evidence type="ECO:0000256" key="1">
    <source>
        <dbReference type="ARBA" id="ARBA00009003"/>
    </source>
</evidence>
<keyword evidence="4" id="KW-0808">Transferase</keyword>
<dbReference type="SUPFAM" id="SSF53448">
    <property type="entry name" value="Nucleotide-diphospho-sugar transferases"/>
    <property type="match status" value="1"/>
</dbReference>
<dbReference type="PANTHER" id="PTHR31834">
    <property type="entry name" value="INITIATION-SPECIFIC ALPHA-1,6-MANNOSYLTRANSFERASE"/>
    <property type="match status" value="1"/>
</dbReference>
<comment type="caution">
    <text evidence="4">The sequence shown here is derived from an EMBL/GenBank/DDBJ whole genome shotgun (WGS) entry which is preliminary data.</text>
</comment>
<comment type="similarity">
    <text evidence="1">Belongs to the glycosyltransferase 32 family.</text>
</comment>
<dbReference type="InterPro" id="IPR039367">
    <property type="entry name" value="Och1-like"/>
</dbReference>
<evidence type="ECO:0000313" key="4">
    <source>
        <dbReference type="EMBL" id="KZZ92700.1"/>
    </source>
</evidence>
<dbReference type="Pfam" id="PF04488">
    <property type="entry name" value="Gly_transf_sug"/>
    <property type="match status" value="1"/>
</dbReference>
<dbReference type="PANTHER" id="PTHR31834:SF1">
    <property type="entry name" value="INITIATION-SPECIFIC ALPHA-1,6-MANNOSYLTRANSFERASE"/>
    <property type="match status" value="1"/>
</dbReference>
<keyword evidence="4" id="KW-0328">Glycosyltransferase</keyword>
<feature type="region of interest" description="Disordered" evidence="2">
    <location>
        <begin position="44"/>
        <end position="102"/>
    </location>
</feature>
<evidence type="ECO:0000256" key="2">
    <source>
        <dbReference type="SAM" id="MobiDB-lite"/>
    </source>
</evidence>
<dbReference type="OrthoDB" id="411251at2759"/>
<feature type="compositionally biased region" description="Polar residues" evidence="2">
    <location>
        <begin position="51"/>
        <end position="78"/>
    </location>
</feature>
<accession>A0A166NVF0</accession>
<name>A0A166NVF0_9EURO</name>
<dbReference type="Proteomes" id="UP000242877">
    <property type="component" value="Unassembled WGS sequence"/>
</dbReference>
<dbReference type="VEuPathDB" id="FungiDB:AAP_02781"/>
<keyword evidence="3" id="KW-0732">Signal</keyword>
<dbReference type="GO" id="GO:0006487">
    <property type="term" value="P:protein N-linked glycosylation"/>
    <property type="evidence" value="ECO:0007669"/>
    <property type="project" value="TreeGrafter"/>
</dbReference>
<dbReference type="GO" id="GO:0000009">
    <property type="term" value="F:alpha-1,6-mannosyltransferase activity"/>
    <property type="evidence" value="ECO:0007669"/>
    <property type="project" value="InterPro"/>
</dbReference>
<feature type="chain" id="PRO_5007877981" evidence="3">
    <location>
        <begin position="27"/>
        <end position="459"/>
    </location>
</feature>
<keyword evidence="5" id="KW-1185">Reference proteome</keyword>
<evidence type="ECO:0000313" key="5">
    <source>
        <dbReference type="Proteomes" id="UP000242877"/>
    </source>
</evidence>
<dbReference type="Gene3D" id="3.90.550.20">
    <property type="match status" value="1"/>
</dbReference>
<reference evidence="4 5" key="1">
    <citation type="journal article" date="2016" name="Genome Biol. Evol.">
        <title>Divergent and convergent evolution of fungal pathogenicity.</title>
        <authorList>
            <person name="Shang Y."/>
            <person name="Xiao G."/>
            <person name="Zheng P."/>
            <person name="Cen K."/>
            <person name="Zhan S."/>
            <person name="Wang C."/>
        </authorList>
    </citation>
    <scope>NUCLEOTIDE SEQUENCE [LARGE SCALE GENOMIC DNA]</scope>
    <source>
        <strain evidence="4 5">ARSEF 7405</strain>
    </source>
</reference>
<protein>
    <submittedName>
        <fullName evidence="4">Alpha 1,6 mannosyltransferase</fullName>
    </submittedName>
</protein>
<evidence type="ECO:0000256" key="3">
    <source>
        <dbReference type="SAM" id="SignalP"/>
    </source>
</evidence>
<sequence>MLTFQKAIFAALLLLACLYLLHSTSSTPIAGRKRAVIGVDSSVGGKDATSAVPTNAPKGSSAQTVQGDSLSEQTQTVLKNEDKKEKAPPSPSQVTNKRLTPAEIQELTTHPLRQRLKEVFQYVPQSKFPAYIWQTWKVTPASGSFGEDNRPREASWTEFHPTFVHQVIDDNTTLPLLKYLYAPFPEVLEAYMSLPPSLPVLRADFFRYLILLARGGVYSDIDTYVIQPVSRWIPAEWDVSNIGLVVGIEADVADRPDWHDWYSRAVQFCQWTILSKRGHPVLRDIVANITEEVLAMKKRHADTLVEVAEADEDSSAVEKLRPEDLDKSVVELTGPAVWTDSVFRHLNSDEIWGSDYKDHPTLESVDFSGLRAQKRVGDVVVLPITSFSPGVGQMGAEDESDPMAFVKHDFDGTWKPEDEQMKIINPPSASPEPENVEIESSKDSEGEPPAPEAASTPEA</sequence>
<dbReference type="AlphaFoldDB" id="A0A166NVF0"/>
<dbReference type="InterPro" id="IPR029044">
    <property type="entry name" value="Nucleotide-diphossugar_trans"/>
</dbReference>
<proteinExistence type="inferred from homology"/>
<dbReference type="InterPro" id="IPR007577">
    <property type="entry name" value="GlycoTrfase_DXD_sugar-bd_CS"/>
</dbReference>
<feature type="signal peptide" evidence="3">
    <location>
        <begin position="1"/>
        <end position="26"/>
    </location>
</feature>
<feature type="region of interest" description="Disordered" evidence="2">
    <location>
        <begin position="415"/>
        <end position="459"/>
    </location>
</feature>
<organism evidence="4 5">
    <name type="scientific">Ascosphaera apis ARSEF 7405</name>
    <dbReference type="NCBI Taxonomy" id="392613"/>
    <lineage>
        <taxon>Eukaryota</taxon>
        <taxon>Fungi</taxon>
        <taxon>Dikarya</taxon>
        <taxon>Ascomycota</taxon>
        <taxon>Pezizomycotina</taxon>
        <taxon>Eurotiomycetes</taxon>
        <taxon>Eurotiomycetidae</taxon>
        <taxon>Onygenales</taxon>
        <taxon>Ascosphaeraceae</taxon>
        <taxon>Ascosphaera</taxon>
    </lineage>
</organism>
<dbReference type="GO" id="GO:0000136">
    <property type="term" value="C:mannan polymerase complex"/>
    <property type="evidence" value="ECO:0007669"/>
    <property type="project" value="TreeGrafter"/>
</dbReference>
<dbReference type="EMBL" id="AZGZ01000010">
    <property type="protein sequence ID" value="KZZ92700.1"/>
    <property type="molecule type" value="Genomic_DNA"/>
</dbReference>